<dbReference type="Proteomes" id="UP000234329">
    <property type="component" value="Unassembled WGS sequence"/>
</dbReference>
<dbReference type="SUPFAM" id="SSF56300">
    <property type="entry name" value="Metallo-dependent phosphatases"/>
    <property type="match status" value="1"/>
</dbReference>
<dbReference type="Pfam" id="PF09423">
    <property type="entry name" value="PhoD"/>
    <property type="match status" value="1"/>
</dbReference>
<evidence type="ECO:0000259" key="2">
    <source>
        <dbReference type="Pfam" id="PF25077"/>
    </source>
</evidence>
<gene>
    <name evidence="3" type="ORF">B1757_03935</name>
</gene>
<dbReference type="EMBL" id="MXAV01000012">
    <property type="protein sequence ID" value="PKY11526.1"/>
    <property type="molecule type" value="Genomic_DNA"/>
</dbReference>
<evidence type="ECO:0000259" key="1">
    <source>
        <dbReference type="Pfam" id="PF09423"/>
    </source>
</evidence>
<dbReference type="InterPro" id="IPR006311">
    <property type="entry name" value="TAT_signal"/>
</dbReference>
<dbReference type="NCBIfam" id="TIGR01409">
    <property type="entry name" value="TAT_signal_seq"/>
    <property type="match status" value="1"/>
</dbReference>
<accession>A0A2I1DNT9</accession>
<feature type="domain" description="DUF7800" evidence="2">
    <location>
        <begin position="40"/>
        <end position="122"/>
    </location>
</feature>
<dbReference type="PROSITE" id="PS51318">
    <property type="entry name" value="TAT"/>
    <property type="match status" value="1"/>
</dbReference>
<dbReference type="CDD" id="cd07389">
    <property type="entry name" value="MPP_PhoD"/>
    <property type="match status" value="1"/>
</dbReference>
<dbReference type="PANTHER" id="PTHR33987:SF1">
    <property type="entry name" value="CALCINEURIN-LIKE METALLO-PHOSPHOESTERASE SUPERFAMILY PROTEIN"/>
    <property type="match status" value="1"/>
</dbReference>
<evidence type="ECO:0000313" key="4">
    <source>
        <dbReference type="Proteomes" id="UP000234329"/>
    </source>
</evidence>
<evidence type="ECO:0000313" key="3">
    <source>
        <dbReference type="EMBL" id="PKY11526.1"/>
    </source>
</evidence>
<dbReference type="PANTHER" id="PTHR33987">
    <property type="entry name" value="CALCINEURIN-LIKE METALLO-PHOSPHOESTERASE SUPERFAMILY PROTEIN"/>
    <property type="match status" value="1"/>
</dbReference>
<feature type="domain" description="PhoD-like phosphatase metallophosphatase" evidence="1">
    <location>
        <begin position="167"/>
        <end position="409"/>
    </location>
</feature>
<name>A0A2I1DNT9_9PROT</name>
<reference evidence="3 4" key="1">
    <citation type="submission" date="2017-03" db="EMBL/GenBank/DDBJ databases">
        <title>Draft genime sequence of the acidophilic sulfur-oxidizing bacterium Acidithiobacillus sp. SH, isolated from seawater.</title>
        <authorList>
            <person name="Sharmin S."/>
            <person name="Tokuhisa M."/>
            <person name="Kanao T."/>
            <person name="Kamimura K."/>
        </authorList>
    </citation>
    <scope>NUCLEOTIDE SEQUENCE [LARGE SCALE GENOMIC DNA]</scope>
    <source>
        <strain evidence="3 4">SH</strain>
    </source>
</reference>
<dbReference type="OrthoDB" id="5288988at2"/>
<dbReference type="InterPro" id="IPR056702">
    <property type="entry name" value="DUF7800"/>
</dbReference>
<protein>
    <submittedName>
        <fullName evidence="3">Phosphodiesterase</fullName>
    </submittedName>
</protein>
<dbReference type="InterPro" id="IPR038607">
    <property type="entry name" value="PhoD-like_sf"/>
</dbReference>
<dbReference type="InterPro" id="IPR029052">
    <property type="entry name" value="Metallo-depent_PP-like"/>
</dbReference>
<dbReference type="AlphaFoldDB" id="A0A2I1DNT9"/>
<dbReference type="Pfam" id="PF25077">
    <property type="entry name" value="DUF7800"/>
    <property type="match status" value="1"/>
</dbReference>
<dbReference type="Gene3D" id="3.60.21.70">
    <property type="entry name" value="PhoD-like phosphatase"/>
    <property type="match status" value="1"/>
</dbReference>
<sequence>MSITRRNFLTQTSLGAGLGVGLGLTWPIRVFAMPVPARATQLHAGPMGGYPAQRSASIWLQTLGPAEVKIAYWPENQPQLRAFSGLSVTSAREFYTALVTLDNLVPGTTYHTEIHLDGKVMNSQNFLVRTPAIWQWRHSAPDFKVLTGSCAYINDPQYDRPGKAYGGGYEIYDPMTAEAAEMMIWLGDNLYFREADIQSPAGMAMRYWTDRSFPPLQKFLQSTRQIAIWDDHDYGANDSDGSFVLKESALRLFENYWANPGYGLPGTPGVFTQCTLNDADFFLLDDRWYRDADAAPLSRGKQMFGKVQMDWLKNALLSSRAHFKIIAAGGQLFNDDDAYEGWNLYPEERQDFMDWLQNNHIKGLLFLSGDRHISELMRRPRPRYSGKHDYPLWELTSSPLNSSPARGDANPYRVPGTLVEARNYCSIAFLGKGPNRHLLLSCKSTAGKTLWEHPISSVELGYT</sequence>
<keyword evidence="4" id="KW-1185">Reference proteome</keyword>
<proteinExistence type="predicted"/>
<comment type="caution">
    <text evidence="3">The sequence shown here is derived from an EMBL/GenBank/DDBJ whole genome shotgun (WGS) entry which is preliminary data.</text>
</comment>
<dbReference type="RefSeq" id="WP_101537087.1">
    <property type="nucleotide sequence ID" value="NZ_MXAV01000012.1"/>
</dbReference>
<dbReference type="InParanoid" id="A0A2I1DNT9"/>
<dbReference type="InterPro" id="IPR018946">
    <property type="entry name" value="PhoD-like_MPP"/>
</dbReference>
<organism evidence="3 4">
    <name type="scientific">Acidithiobacillus marinus</name>
    <dbReference type="NCBI Taxonomy" id="187490"/>
    <lineage>
        <taxon>Bacteria</taxon>
        <taxon>Pseudomonadati</taxon>
        <taxon>Pseudomonadota</taxon>
        <taxon>Acidithiobacillia</taxon>
        <taxon>Acidithiobacillales</taxon>
        <taxon>Acidithiobacillaceae</taxon>
        <taxon>Acidithiobacillus</taxon>
    </lineage>
</organism>
<dbReference type="InterPro" id="IPR019546">
    <property type="entry name" value="TAT_signal_bac_arc"/>
</dbReference>